<feature type="site" description="Important for catalytic activity" evidence="8">
    <location>
        <position position="250"/>
    </location>
</feature>
<keyword evidence="5 7" id="KW-0460">Magnesium</keyword>
<sequence length="288" mass="32998">MKPFYTLGWPFYRESSSPMKIVCFNINGLRARPHQLAALIERHAPDVIGLQETKVSDDQFPLADIEALGYHVHYHGQKGHYGVALLSRQAPLEIHKGFPNDGEESQKRFIYGVYADHNNQPVVIMNGYFPQGESRDHPVKFPAKTKFYADLQQLLEQRYSTNTPLLLMGDFNISPEDCDIGIGADNAKRWLRTGKCSFLPEEREWLAKLKNWGLVDSFRHLNPIVADRFSWFDYRSKGFEAEPKRGLRIDLILASQGAQPRLKDAGIDYDIRAMEKPSDHAPIWVELT</sequence>
<evidence type="ECO:0000259" key="9">
    <source>
        <dbReference type="Pfam" id="PF03372"/>
    </source>
</evidence>
<evidence type="ECO:0000256" key="1">
    <source>
        <dbReference type="ARBA" id="ARBA00001936"/>
    </source>
</evidence>
<dbReference type="NCBIfam" id="TIGR00633">
    <property type="entry name" value="xth"/>
    <property type="match status" value="1"/>
</dbReference>
<evidence type="ECO:0000313" key="10">
    <source>
        <dbReference type="EMBL" id="SPZ06344.1"/>
    </source>
</evidence>
<feature type="active site" evidence="6">
    <location>
        <position position="128"/>
    </location>
</feature>
<evidence type="ECO:0000256" key="5">
    <source>
        <dbReference type="ARBA" id="ARBA00022842"/>
    </source>
</evidence>
<dbReference type="InterPro" id="IPR020847">
    <property type="entry name" value="AP_endonuclease_F1_BS"/>
</dbReference>
<evidence type="ECO:0000256" key="2">
    <source>
        <dbReference type="ARBA" id="ARBA00007092"/>
    </source>
</evidence>
<dbReference type="PROSITE" id="PS51435">
    <property type="entry name" value="AP_NUCLEASE_F1_4"/>
    <property type="match status" value="1"/>
</dbReference>
<keyword evidence="4 10" id="KW-0378">Hydrolase</keyword>
<comment type="similarity">
    <text evidence="2">Belongs to the DNA repair enzymes AP/ExoA family.</text>
</comment>
<dbReference type="InterPro" id="IPR036691">
    <property type="entry name" value="Endo/exonu/phosph_ase_sf"/>
</dbReference>
<reference evidence="10 11" key="1">
    <citation type="submission" date="2018-06" db="EMBL/GenBank/DDBJ databases">
        <authorList>
            <consortium name="Pathogen Informatics"/>
            <person name="Doyle S."/>
        </authorList>
    </citation>
    <scope>NUCLEOTIDE SEQUENCE [LARGE SCALE GENOMIC DNA]</scope>
    <source>
        <strain evidence="10 11">NCTC11842</strain>
    </source>
</reference>
<keyword evidence="3 7" id="KW-0479">Metal-binding</keyword>
<proteinExistence type="inferred from homology"/>
<keyword evidence="10" id="KW-0269">Exonuclease</keyword>
<dbReference type="PANTHER" id="PTHR43250:SF2">
    <property type="entry name" value="EXODEOXYRIBONUCLEASE III"/>
    <property type="match status" value="1"/>
</dbReference>
<dbReference type="GO" id="GO:0004519">
    <property type="term" value="F:endonuclease activity"/>
    <property type="evidence" value="ECO:0007669"/>
    <property type="project" value="InterPro"/>
</dbReference>
<feature type="site" description="Transition state stabilizer" evidence="8">
    <location>
        <position position="172"/>
    </location>
</feature>
<evidence type="ECO:0000256" key="6">
    <source>
        <dbReference type="PIRSR" id="PIRSR604808-1"/>
    </source>
</evidence>
<feature type="active site" description="Proton acceptor" evidence="6">
    <location>
        <position position="280"/>
    </location>
</feature>
<dbReference type="NCBIfam" id="TIGR00195">
    <property type="entry name" value="exoDNase_III"/>
    <property type="match status" value="1"/>
</dbReference>
<evidence type="ECO:0000313" key="11">
    <source>
        <dbReference type="Proteomes" id="UP000250443"/>
    </source>
</evidence>
<evidence type="ECO:0000256" key="8">
    <source>
        <dbReference type="PIRSR" id="PIRSR604808-3"/>
    </source>
</evidence>
<feature type="active site" description="Proton donor/acceptor" evidence="6">
    <location>
        <position position="170"/>
    </location>
</feature>
<dbReference type="GO" id="GO:0003677">
    <property type="term" value="F:DNA binding"/>
    <property type="evidence" value="ECO:0007669"/>
    <property type="project" value="InterPro"/>
</dbReference>
<feature type="binding site" evidence="7">
    <location>
        <position position="172"/>
    </location>
    <ligand>
        <name>Mg(2+)</name>
        <dbReference type="ChEBI" id="CHEBI:18420"/>
        <label>1</label>
    </ligand>
</feature>
<dbReference type="SUPFAM" id="SSF56219">
    <property type="entry name" value="DNase I-like"/>
    <property type="match status" value="1"/>
</dbReference>
<feature type="site" description="Interaction with DNA substrate" evidence="8">
    <location>
        <position position="280"/>
    </location>
</feature>
<protein>
    <submittedName>
        <fullName evidence="10">Exonuclease III</fullName>
        <ecNumber evidence="10">3.1.11.2</ecNumber>
    </submittedName>
</protein>
<dbReference type="EMBL" id="UAUF01000011">
    <property type="protein sequence ID" value="SPZ06344.1"/>
    <property type="molecule type" value="Genomic_DNA"/>
</dbReference>
<evidence type="ECO:0000256" key="3">
    <source>
        <dbReference type="ARBA" id="ARBA00022723"/>
    </source>
</evidence>
<feature type="binding site" evidence="7">
    <location>
        <position position="52"/>
    </location>
    <ligand>
        <name>Mg(2+)</name>
        <dbReference type="ChEBI" id="CHEBI:18420"/>
        <label>1</label>
    </ligand>
</feature>
<gene>
    <name evidence="10" type="primary">xthA_2</name>
    <name evidence="10" type="ORF">NCTC11842_02234</name>
</gene>
<organism evidence="10 11">
    <name type="scientific">Pseudomonas luteola</name>
    <dbReference type="NCBI Taxonomy" id="47886"/>
    <lineage>
        <taxon>Bacteria</taxon>
        <taxon>Pseudomonadati</taxon>
        <taxon>Pseudomonadota</taxon>
        <taxon>Gammaproteobacteria</taxon>
        <taxon>Pseudomonadales</taxon>
        <taxon>Pseudomonadaceae</taxon>
        <taxon>Pseudomonas</taxon>
    </lineage>
</organism>
<dbReference type="InterPro" id="IPR005135">
    <property type="entry name" value="Endo/exonuclease/phosphatase"/>
</dbReference>
<feature type="binding site" evidence="7">
    <location>
        <position position="279"/>
    </location>
    <ligand>
        <name>Mg(2+)</name>
        <dbReference type="ChEBI" id="CHEBI:18420"/>
        <label>1</label>
    </ligand>
</feature>
<name>A0A2X2CG49_PSELU</name>
<dbReference type="EC" id="3.1.11.2" evidence="10"/>
<dbReference type="Pfam" id="PF03372">
    <property type="entry name" value="Exo_endo_phos"/>
    <property type="match status" value="1"/>
</dbReference>
<dbReference type="GO" id="GO:0046872">
    <property type="term" value="F:metal ion binding"/>
    <property type="evidence" value="ECO:0007669"/>
    <property type="project" value="UniProtKB-KW"/>
</dbReference>
<dbReference type="Gene3D" id="3.60.10.10">
    <property type="entry name" value="Endonuclease/exonuclease/phosphatase"/>
    <property type="match status" value="1"/>
</dbReference>
<dbReference type="PROSITE" id="PS00726">
    <property type="entry name" value="AP_NUCLEASE_F1_1"/>
    <property type="match status" value="1"/>
</dbReference>
<dbReference type="Proteomes" id="UP000250443">
    <property type="component" value="Unassembled WGS sequence"/>
</dbReference>
<feature type="binding site" evidence="7">
    <location>
        <position position="280"/>
    </location>
    <ligand>
        <name>Mg(2+)</name>
        <dbReference type="ChEBI" id="CHEBI:18420"/>
        <label>1</label>
    </ligand>
</feature>
<dbReference type="AlphaFoldDB" id="A0A2X2CG49"/>
<accession>A0A2X2CG49</accession>
<keyword evidence="7" id="KW-0464">Manganese</keyword>
<feature type="binding site" evidence="7">
    <location>
        <position position="170"/>
    </location>
    <ligand>
        <name>Mg(2+)</name>
        <dbReference type="ChEBI" id="CHEBI:18420"/>
        <label>1</label>
    </ligand>
</feature>
<dbReference type="PROSITE" id="PS00727">
    <property type="entry name" value="AP_NUCLEASE_F1_2"/>
    <property type="match status" value="1"/>
</dbReference>
<keyword evidence="10" id="KW-0540">Nuclease</keyword>
<dbReference type="InterPro" id="IPR020848">
    <property type="entry name" value="AP_endonuclease_F1_CS"/>
</dbReference>
<dbReference type="NCBIfam" id="NF008733">
    <property type="entry name" value="PRK11756.1"/>
    <property type="match status" value="1"/>
</dbReference>
<dbReference type="GO" id="GO:0006281">
    <property type="term" value="P:DNA repair"/>
    <property type="evidence" value="ECO:0007669"/>
    <property type="project" value="InterPro"/>
</dbReference>
<evidence type="ECO:0000256" key="4">
    <source>
        <dbReference type="ARBA" id="ARBA00022801"/>
    </source>
</evidence>
<dbReference type="CDD" id="cd09086">
    <property type="entry name" value="ExoIII-like_AP-endo"/>
    <property type="match status" value="1"/>
</dbReference>
<comment type="cofactor">
    <cofactor evidence="1">
        <name>Mn(2+)</name>
        <dbReference type="ChEBI" id="CHEBI:29035"/>
    </cofactor>
</comment>
<evidence type="ECO:0000256" key="7">
    <source>
        <dbReference type="PIRSR" id="PIRSR604808-2"/>
    </source>
</evidence>
<dbReference type="InterPro" id="IPR004808">
    <property type="entry name" value="AP_endonuc_1"/>
</dbReference>
<dbReference type="InterPro" id="IPR037493">
    <property type="entry name" value="ExoIII-like"/>
</dbReference>
<dbReference type="GO" id="GO:0008311">
    <property type="term" value="F:double-stranded DNA 3'-5' DNA exonuclease activity"/>
    <property type="evidence" value="ECO:0007669"/>
    <property type="project" value="UniProtKB-EC"/>
</dbReference>
<dbReference type="PANTHER" id="PTHR43250">
    <property type="entry name" value="EXODEOXYRIBONUCLEASE III"/>
    <property type="match status" value="1"/>
</dbReference>
<feature type="binding site" evidence="7">
    <location>
        <position position="25"/>
    </location>
    <ligand>
        <name>Mg(2+)</name>
        <dbReference type="ChEBI" id="CHEBI:18420"/>
        <label>1</label>
    </ligand>
</feature>
<comment type="cofactor">
    <cofactor evidence="7">
        <name>Mg(2+)</name>
        <dbReference type="ChEBI" id="CHEBI:18420"/>
    </cofactor>
    <cofactor evidence="7">
        <name>Mn(2+)</name>
        <dbReference type="ChEBI" id="CHEBI:29035"/>
    </cofactor>
    <text evidence="7">Probably binds two magnesium or manganese ions per subunit.</text>
</comment>
<feature type="domain" description="Endonuclease/exonuclease/phosphatase" evidence="9">
    <location>
        <begin position="24"/>
        <end position="280"/>
    </location>
</feature>